<comment type="caution">
    <text evidence="1">The sequence shown here is derived from an EMBL/GenBank/DDBJ whole genome shotgun (WGS) entry which is preliminary data.</text>
</comment>
<sequence>MEEDFGHDGFVVLRDVVPLDLLAACRSAALDVFETYLSTIAARSEALGVGQRGGYHEIVQRHLGRYEFRIDDATGPLRDLEAHIRRSRAFQAGVAKEVLDDPTVLSRTCVIASEGCEAQAWHVDGAHLDPTRHLPCHCLNVFVPLVDVSSGSGTELRPGSHHLTRDLKRLLLVAKARKTLRAPVTPRLALGDCLLFDYRTLHRGVANTSGAPRPVFVLTVARPFFRDVVNFPSRSLRVPPLDQQKG</sequence>
<keyword evidence="2" id="KW-1185">Reference proteome</keyword>
<dbReference type="Pfam" id="PF05721">
    <property type="entry name" value="PhyH"/>
    <property type="match status" value="1"/>
</dbReference>
<dbReference type="InterPro" id="IPR051961">
    <property type="entry name" value="Fungal_Metabolite_Diox"/>
</dbReference>
<evidence type="ECO:0000313" key="1">
    <source>
        <dbReference type="EMBL" id="KAJ8600814.1"/>
    </source>
</evidence>
<dbReference type="InterPro" id="IPR008775">
    <property type="entry name" value="Phytyl_CoA_dOase-like"/>
</dbReference>
<dbReference type="PANTHER" id="PTHR37563">
    <property type="entry name" value="PHYTANOYL-COA DIOXYGENASE FAMILY PROTEIN (AFU_ORTHOLOGUE AFUA_2G03330)"/>
    <property type="match status" value="1"/>
</dbReference>
<dbReference type="AlphaFoldDB" id="A0AAD7UBS6"/>
<organism evidence="1 2">
    <name type="scientific">Chrysophaeum taylorii</name>
    <dbReference type="NCBI Taxonomy" id="2483200"/>
    <lineage>
        <taxon>Eukaryota</taxon>
        <taxon>Sar</taxon>
        <taxon>Stramenopiles</taxon>
        <taxon>Ochrophyta</taxon>
        <taxon>Pelagophyceae</taxon>
        <taxon>Pelagomonadales</taxon>
        <taxon>Pelagomonadaceae</taxon>
        <taxon>Chrysophaeum</taxon>
    </lineage>
</organism>
<evidence type="ECO:0008006" key="3">
    <source>
        <dbReference type="Google" id="ProtNLM"/>
    </source>
</evidence>
<reference evidence="1" key="1">
    <citation type="submission" date="2023-01" db="EMBL/GenBank/DDBJ databases">
        <title>Metagenome sequencing of chrysophaentin producing Chrysophaeum taylorii.</title>
        <authorList>
            <person name="Davison J."/>
            <person name="Bewley C."/>
        </authorList>
    </citation>
    <scope>NUCLEOTIDE SEQUENCE</scope>
    <source>
        <strain evidence="1">NIES-1699</strain>
    </source>
</reference>
<accession>A0AAD7UBS6</accession>
<gene>
    <name evidence="1" type="ORF">CTAYLR_006414</name>
</gene>
<dbReference type="Gene3D" id="2.60.120.620">
    <property type="entry name" value="q2cbj1_9rhob like domain"/>
    <property type="match status" value="1"/>
</dbReference>
<proteinExistence type="predicted"/>
<dbReference type="SUPFAM" id="SSF51197">
    <property type="entry name" value="Clavaminate synthase-like"/>
    <property type="match status" value="1"/>
</dbReference>
<name>A0AAD7UBS6_9STRA</name>
<dbReference type="PANTHER" id="PTHR37563:SF2">
    <property type="entry name" value="PHYTANOYL-COA DIOXYGENASE FAMILY PROTEIN (AFU_ORTHOLOGUE AFUA_2G03330)"/>
    <property type="match status" value="1"/>
</dbReference>
<dbReference type="EMBL" id="JAQMWT010000471">
    <property type="protein sequence ID" value="KAJ8600814.1"/>
    <property type="molecule type" value="Genomic_DNA"/>
</dbReference>
<dbReference type="Proteomes" id="UP001230188">
    <property type="component" value="Unassembled WGS sequence"/>
</dbReference>
<protein>
    <recommendedName>
        <fullName evidence="3">Phytanoyl-CoA dioxygenase</fullName>
    </recommendedName>
</protein>
<evidence type="ECO:0000313" key="2">
    <source>
        <dbReference type="Proteomes" id="UP001230188"/>
    </source>
</evidence>